<feature type="domain" description="Siroheme decarboxylase NirL-like HTH" evidence="7">
    <location>
        <begin position="173"/>
        <end position="217"/>
    </location>
</feature>
<feature type="domain" description="Siroheme decarboxylase NirL-like HTH" evidence="7">
    <location>
        <begin position="10"/>
        <end position="55"/>
    </location>
</feature>
<dbReference type="Pfam" id="PF17805">
    <property type="entry name" value="AsnC_trans_reg2"/>
    <property type="match status" value="2"/>
</dbReference>
<dbReference type="InterPro" id="IPR036388">
    <property type="entry name" value="WH-like_DNA-bd_sf"/>
</dbReference>
<sequence length="326" mass="35896">MTELSPDCLDTRLLDEFQRDLPLVPRPFAAMAEALGTTEADVLDRLERLQDCGRISRVGATCRPNTAGASTLAALAIPEDRIEEVAAIVGAEPGVNHSYLREDRWNLWFVATAPSEDELAASLARIEEASGLPVLSLPLVRPFNIDLGFRLRGPRQPLGLDRAPDMKVLREDDRPLMQALSEGLDLVPAPFAALAARLGREEAEVIARVHALAEARILTRVGVIVRHRALGWAANAMVVWQLPEQAIEAAGRALAQVPGVTLCYQRRLVPGVWDWPLFCMIHARSRPEAMEVLDRARALPELAEIPHKILFSTRCFKQRGALIEAA</sequence>
<dbReference type="PANTHER" id="PTHR43413:SF1">
    <property type="entry name" value="SIROHEME DECARBOXYLASE NIRL SUBUNIT"/>
    <property type="match status" value="1"/>
</dbReference>
<evidence type="ECO:0000256" key="1">
    <source>
        <dbReference type="ARBA" id="ARBA00023239"/>
    </source>
</evidence>
<proteinExistence type="inferred from homology"/>
<dbReference type="InterPro" id="IPR040523">
    <property type="entry name" value="AsnC_trans_reg2"/>
</dbReference>
<comment type="similarity">
    <text evidence="3">Belongs to the Ahb/Nir family.</text>
</comment>
<dbReference type="STRING" id="525640.SAMN04487971_104140"/>
<keyword evidence="9" id="KW-1185">Reference proteome</keyword>
<evidence type="ECO:0000256" key="5">
    <source>
        <dbReference type="ARBA" id="ARBA00048470"/>
    </source>
</evidence>
<keyword evidence="1" id="KW-0456">Lyase</keyword>
<dbReference type="PROSITE" id="PS00519">
    <property type="entry name" value="HTH_ASNC_1"/>
    <property type="match status" value="1"/>
</dbReference>
<dbReference type="Proteomes" id="UP000199555">
    <property type="component" value="Unassembled WGS sequence"/>
</dbReference>
<organism evidence="8 9">
    <name type="scientific">Paracoccus chinensis</name>
    <dbReference type="NCBI Taxonomy" id="525640"/>
    <lineage>
        <taxon>Bacteria</taxon>
        <taxon>Pseudomonadati</taxon>
        <taxon>Pseudomonadota</taxon>
        <taxon>Alphaproteobacteria</taxon>
        <taxon>Rhodobacterales</taxon>
        <taxon>Paracoccaceae</taxon>
        <taxon>Paracoccus</taxon>
    </lineage>
</organism>
<protein>
    <recommendedName>
        <fullName evidence="4">siroheme decarboxylase</fullName>
        <ecNumber evidence="4">4.1.1.111</ecNumber>
    </recommendedName>
</protein>
<gene>
    <name evidence="8" type="ORF">SAMN04487971_104140</name>
</gene>
<dbReference type="EC" id="4.1.1.111" evidence="4"/>
<name>A0A1G9FY18_9RHOB</name>
<dbReference type="Gene3D" id="3.30.70.3460">
    <property type="match status" value="2"/>
</dbReference>
<evidence type="ECO:0000313" key="8">
    <source>
        <dbReference type="EMBL" id="SDK93252.1"/>
    </source>
</evidence>
<evidence type="ECO:0000256" key="3">
    <source>
        <dbReference type="ARBA" id="ARBA00023457"/>
    </source>
</evidence>
<keyword evidence="8" id="KW-0238">DNA-binding</keyword>
<dbReference type="EMBL" id="FNGE01000004">
    <property type="protein sequence ID" value="SDK93252.1"/>
    <property type="molecule type" value="Genomic_DNA"/>
</dbReference>
<dbReference type="RefSeq" id="WP_090753910.1">
    <property type="nucleotide sequence ID" value="NZ_FNGE01000004.1"/>
</dbReference>
<evidence type="ECO:0000259" key="7">
    <source>
        <dbReference type="Pfam" id="PF22451"/>
    </source>
</evidence>
<feature type="domain" description="Siroheme decarboxylase AsnC-like ligand binding" evidence="6">
    <location>
        <begin position="69"/>
        <end position="141"/>
    </location>
</feature>
<feature type="domain" description="Siroheme decarboxylase AsnC-like ligand binding" evidence="6">
    <location>
        <begin position="230"/>
        <end position="317"/>
    </location>
</feature>
<accession>A0A1G9FY18</accession>
<evidence type="ECO:0000313" key="9">
    <source>
        <dbReference type="Proteomes" id="UP000199555"/>
    </source>
</evidence>
<comment type="pathway">
    <text evidence="2">Porphyrin-containing compound metabolism.</text>
</comment>
<evidence type="ECO:0000256" key="4">
    <source>
        <dbReference type="ARBA" id="ARBA00023471"/>
    </source>
</evidence>
<dbReference type="Gene3D" id="1.10.10.10">
    <property type="entry name" value="Winged helix-like DNA-binding domain superfamily/Winged helix DNA-binding domain"/>
    <property type="match status" value="1"/>
</dbReference>
<dbReference type="OrthoDB" id="9806536at2"/>
<dbReference type="AlphaFoldDB" id="A0A1G9FY18"/>
<dbReference type="PANTHER" id="PTHR43413">
    <property type="entry name" value="TRANSCRIPTIONAL REGULATOR, ASNC FAMILY"/>
    <property type="match status" value="1"/>
</dbReference>
<dbReference type="GO" id="GO:0003677">
    <property type="term" value="F:DNA binding"/>
    <property type="evidence" value="ECO:0007669"/>
    <property type="project" value="UniProtKB-KW"/>
</dbReference>
<evidence type="ECO:0000256" key="2">
    <source>
        <dbReference type="ARBA" id="ARBA00023444"/>
    </source>
</evidence>
<comment type="catalytic activity">
    <reaction evidence="5">
        <text>siroheme + 2 H(+) = 12,18-didecarboxysiroheme + 2 CO2</text>
        <dbReference type="Rhea" id="RHEA:19093"/>
        <dbReference type="ChEBI" id="CHEBI:15378"/>
        <dbReference type="ChEBI" id="CHEBI:16526"/>
        <dbReference type="ChEBI" id="CHEBI:60052"/>
        <dbReference type="ChEBI" id="CHEBI:140497"/>
        <dbReference type="EC" id="4.1.1.111"/>
    </reaction>
</comment>
<dbReference type="InterPro" id="IPR053953">
    <property type="entry name" value="NirdL-like_HTH"/>
</dbReference>
<dbReference type="InterPro" id="IPR019885">
    <property type="entry name" value="Tscrpt_reg_HTH_AsnC-type_CS"/>
</dbReference>
<reference evidence="9" key="1">
    <citation type="submission" date="2016-10" db="EMBL/GenBank/DDBJ databases">
        <authorList>
            <person name="Varghese N."/>
            <person name="Submissions S."/>
        </authorList>
    </citation>
    <scope>NUCLEOTIDE SEQUENCE [LARGE SCALE GENOMIC DNA]</scope>
    <source>
        <strain evidence="9">CGMCC 1.7655</strain>
    </source>
</reference>
<evidence type="ECO:0000259" key="6">
    <source>
        <dbReference type="Pfam" id="PF17805"/>
    </source>
</evidence>
<dbReference type="GO" id="GO:0016829">
    <property type="term" value="F:lyase activity"/>
    <property type="evidence" value="ECO:0007669"/>
    <property type="project" value="UniProtKB-KW"/>
</dbReference>
<dbReference type="Pfam" id="PF22451">
    <property type="entry name" value="NirdL-like_HTH"/>
    <property type="match status" value="2"/>
</dbReference>
<dbReference type="InterPro" id="IPR050684">
    <property type="entry name" value="HTH-Siroheme_Decarb"/>
</dbReference>